<dbReference type="AlphaFoldDB" id="A0A1M5M829"/>
<feature type="coiled-coil region" evidence="1">
    <location>
        <begin position="28"/>
        <end position="55"/>
    </location>
</feature>
<organism evidence="3 4">
    <name type="scientific">Salegentibacter echinorum</name>
    <dbReference type="NCBI Taxonomy" id="1073325"/>
    <lineage>
        <taxon>Bacteria</taxon>
        <taxon>Pseudomonadati</taxon>
        <taxon>Bacteroidota</taxon>
        <taxon>Flavobacteriia</taxon>
        <taxon>Flavobacteriales</taxon>
        <taxon>Flavobacteriaceae</taxon>
        <taxon>Salegentibacter</taxon>
    </lineage>
</organism>
<keyword evidence="2" id="KW-1133">Transmembrane helix</keyword>
<keyword evidence="2" id="KW-0812">Transmembrane</keyword>
<dbReference type="OrthoDB" id="1451701at2"/>
<gene>
    <name evidence="3" type="ORF">SAMN05444483_12511</name>
</gene>
<evidence type="ECO:0000256" key="2">
    <source>
        <dbReference type="SAM" id="Phobius"/>
    </source>
</evidence>
<name>A0A1M5M829_SALEC</name>
<dbReference type="RefSeq" id="WP_072881903.1">
    <property type="nucleotide sequence ID" value="NZ_FQVT01000025.1"/>
</dbReference>
<proteinExistence type="predicted"/>
<reference evidence="4" key="1">
    <citation type="submission" date="2016-11" db="EMBL/GenBank/DDBJ databases">
        <authorList>
            <person name="Varghese N."/>
            <person name="Submissions S."/>
        </authorList>
    </citation>
    <scope>NUCLEOTIDE SEQUENCE [LARGE SCALE GENOMIC DNA]</scope>
    <source>
        <strain evidence="4">DSM 24579</strain>
    </source>
</reference>
<dbReference type="STRING" id="1073325.SAMN05444483_12511"/>
<protein>
    <recommendedName>
        <fullName evidence="5">Hydrolase</fullName>
    </recommendedName>
</protein>
<evidence type="ECO:0008006" key="5">
    <source>
        <dbReference type="Google" id="ProtNLM"/>
    </source>
</evidence>
<feature type="transmembrane region" description="Helical" evidence="2">
    <location>
        <begin position="6"/>
        <end position="22"/>
    </location>
</feature>
<keyword evidence="2" id="KW-0472">Membrane</keyword>
<keyword evidence="4" id="KW-1185">Reference proteome</keyword>
<accession>A0A1M5M829</accession>
<sequence>MRKSILLYLFIFSLLFLIFIYINDKKILDARDAEIKDLQTQVDRMEGEKDSLAELSIKQNYFKFLGNDDAMTYFENKGLEAEKVVAKVEEELLDKNKVNTDNPYAPFPGMDGDMRINKIKILNHKWLIADFTDGKYWGEAFYTYFVLEDGTVELNLEKSFLYPTD</sequence>
<evidence type="ECO:0000256" key="1">
    <source>
        <dbReference type="SAM" id="Coils"/>
    </source>
</evidence>
<evidence type="ECO:0000313" key="3">
    <source>
        <dbReference type="EMBL" id="SHG72963.1"/>
    </source>
</evidence>
<keyword evidence="1" id="KW-0175">Coiled coil</keyword>
<dbReference type="EMBL" id="FQVT01000025">
    <property type="protein sequence ID" value="SHG72963.1"/>
    <property type="molecule type" value="Genomic_DNA"/>
</dbReference>
<evidence type="ECO:0000313" key="4">
    <source>
        <dbReference type="Proteomes" id="UP000183945"/>
    </source>
</evidence>
<dbReference type="Proteomes" id="UP000183945">
    <property type="component" value="Unassembled WGS sequence"/>
</dbReference>